<organism evidence="3 4">
    <name type="scientific">Streptomyces pseudovenezuelae</name>
    <dbReference type="NCBI Taxonomy" id="67350"/>
    <lineage>
        <taxon>Bacteria</taxon>
        <taxon>Bacillati</taxon>
        <taxon>Actinomycetota</taxon>
        <taxon>Actinomycetes</taxon>
        <taxon>Kitasatosporales</taxon>
        <taxon>Streptomycetaceae</taxon>
        <taxon>Streptomyces</taxon>
        <taxon>Streptomyces aurantiacus group</taxon>
    </lineage>
</organism>
<feature type="region of interest" description="Disordered" evidence="1">
    <location>
        <begin position="74"/>
        <end position="99"/>
    </location>
</feature>
<keyword evidence="2" id="KW-1133">Transmembrane helix</keyword>
<feature type="compositionally biased region" description="Low complexity" evidence="1">
    <location>
        <begin position="80"/>
        <end position="99"/>
    </location>
</feature>
<dbReference type="EMBL" id="LMWM01000009">
    <property type="protein sequence ID" value="KUM88744.1"/>
    <property type="molecule type" value="Genomic_DNA"/>
</dbReference>
<keyword evidence="2" id="KW-0472">Membrane</keyword>
<gene>
    <name evidence="3" type="ORF">AQI94_09305</name>
</gene>
<proteinExistence type="predicted"/>
<evidence type="ECO:0000313" key="3">
    <source>
        <dbReference type="EMBL" id="KUM88744.1"/>
    </source>
</evidence>
<evidence type="ECO:0000256" key="2">
    <source>
        <dbReference type="SAM" id="Phobius"/>
    </source>
</evidence>
<keyword evidence="2" id="KW-0812">Transmembrane</keyword>
<dbReference type="AlphaFoldDB" id="A0A101N931"/>
<feature type="transmembrane region" description="Helical" evidence="2">
    <location>
        <begin position="49"/>
        <end position="69"/>
    </location>
</feature>
<evidence type="ECO:0000313" key="4">
    <source>
        <dbReference type="Proteomes" id="UP000053039"/>
    </source>
</evidence>
<dbReference type="Proteomes" id="UP000053039">
    <property type="component" value="Unassembled WGS sequence"/>
</dbReference>
<dbReference type="RefSeq" id="WP_031039314.1">
    <property type="nucleotide sequence ID" value="NZ_JBIBHV010000002.1"/>
</dbReference>
<sequence length="414" mass="43921">MLADQDKDPFEERLAAALHETGGGFDTDRTALAARGAVRGRRKRFVRRAAVAGGTASVVLACVGGALVLRPGGTATEAVPSSPTASAEPKPSATAPPATAKQMIGTLKKLLPKGDFSEERGRGTEPTDDLKVPAPYAGLVFDDGHGAAAVEVSVGRVQPGSTEARQATQCPDRVYTPYDACRTSRLADSSVVTVLQRYEYPDRRVDTKLWTAELVTPTGQHISVSEWNAAAEKDKPVTRTDPPLDPAQLTRLAAAKEWRTVADALPEPLPEPELPGSALHARTDLLALLPKGLKVTDKSSDDGDFAYAVVDDGKGRSLVQVNVQPDMLDAAGDLFGSGSETLPDGTRVAVKQGPGDRGHQVMWTVDTMRADGRRVVISAFNAGTQNEPATREAPALTIAQMRTMALDARWWSGS</sequence>
<protein>
    <recommendedName>
        <fullName evidence="5">LigA protein</fullName>
    </recommendedName>
</protein>
<name>A0A101N931_9ACTN</name>
<comment type="caution">
    <text evidence="3">The sequence shown here is derived from an EMBL/GenBank/DDBJ whole genome shotgun (WGS) entry which is preliminary data.</text>
</comment>
<accession>A0A101N931</accession>
<dbReference type="OrthoDB" id="3686068at2"/>
<evidence type="ECO:0000256" key="1">
    <source>
        <dbReference type="SAM" id="MobiDB-lite"/>
    </source>
</evidence>
<reference evidence="3 4" key="1">
    <citation type="submission" date="2015-10" db="EMBL/GenBank/DDBJ databases">
        <title>Draft genome sequence of Streptomyces pseudovenezuelae DSM 40212, type strain for the species Streptomyces pseudovenezuelae.</title>
        <authorList>
            <person name="Ruckert C."/>
            <person name="Winkler A."/>
            <person name="Kalinowski J."/>
            <person name="Kampfer P."/>
            <person name="Glaeser S."/>
        </authorList>
    </citation>
    <scope>NUCLEOTIDE SEQUENCE [LARGE SCALE GENOMIC DNA]</scope>
    <source>
        <strain evidence="3 4">DSM 40212</strain>
    </source>
</reference>
<evidence type="ECO:0008006" key="5">
    <source>
        <dbReference type="Google" id="ProtNLM"/>
    </source>
</evidence>